<dbReference type="Pfam" id="PF21789">
    <property type="entry name" value="TNP-like_RNaseH_C"/>
    <property type="match status" value="1"/>
</dbReference>
<evidence type="ECO:0000259" key="2">
    <source>
        <dbReference type="Pfam" id="PF21788"/>
    </source>
</evidence>
<sequence length="496" mass="55268">MRWQSRKHLEWDGHKYVGFTDIGNGIDDGDDSSPLASEAFVFMAVSLNSNWKVPLGYFLIDGLSASERANLVKTCLLKLSEVGVKTVSPTCDGPSCNQSMIKLLGAKLDVDDLDPSFVHPADSNQKIHVVLDVCHMLKLVRNTLATQKNITDGNGGNIRWELIEELHKIQDEEGLRLGNKLRGAHIQNPYGKHYKSPLRESNKQAWQPFLTEAMQYISTLTDSCGTPMVKTKRKTPFLGFLVAIKSIESIRSLGGWNNYPTATQFMAAYKRLLLRHEVNASGNCTALDATNILHAVKDTTTINHVNADIDVSDITTIRRYDLNVRLEPQQTDHDYVDAPNFNYLSSYKEAAVGYIAGYVVRMVKRSVTCESCIDALVEKDPNNTKFNSLVRQKNHGGLIEASASVYQICQSTEQCVVRMLHSTRGNLLTSSKIVSAISSVVLEEAVKKNAFSSLHDHMFDNSPDNNHLFRLIKCIAKCFLNIRMHHAPSKGNNSKG</sequence>
<protein>
    <submittedName>
        <fullName evidence="5">Uncharacterized protein</fullName>
    </submittedName>
</protein>
<organism evidence="5 6">
    <name type="scientific">Paramuricea clavata</name>
    <name type="common">Red gorgonian</name>
    <name type="synonym">Violescent sea-whip</name>
    <dbReference type="NCBI Taxonomy" id="317549"/>
    <lineage>
        <taxon>Eukaryota</taxon>
        <taxon>Metazoa</taxon>
        <taxon>Cnidaria</taxon>
        <taxon>Anthozoa</taxon>
        <taxon>Octocorallia</taxon>
        <taxon>Malacalcyonacea</taxon>
        <taxon>Plexauridae</taxon>
        <taxon>Paramuricea</taxon>
    </lineage>
</organism>
<evidence type="ECO:0000259" key="3">
    <source>
        <dbReference type="Pfam" id="PF21789"/>
    </source>
</evidence>
<dbReference type="EMBL" id="CACRXK020001278">
    <property type="protein sequence ID" value="CAB3988092.1"/>
    <property type="molecule type" value="Genomic_DNA"/>
</dbReference>
<evidence type="ECO:0000313" key="6">
    <source>
        <dbReference type="Proteomes" id="UP001152795"/>
    </source>
</evidence>
<gene>
    <name evidence="5" type="ORF">PACLA_8A013053</name>
</gene>
<feature type="domain" description="Transposable element P transposase-like GTP-binding insertion" evidence="2">
    <location>
        <begin position="134"/>
        <end position="187"/>
    </location>
</feature>
<accession>A0A7D9DM62</accession>
<dbReference type="InterPro" id="IPR048367">
    <property type="entry name" value="TNP-like_RNaseH_C"/>
</dbReference>
<dbReference type="Pfam" id="PF22824">
    <property type="entry name" value="THAP9_C"/>
    <property type="match status" value="1"/>
</dbReference>
<dbReference type="Pfam" id="PF21787">
    <property type="entry name" value="TNP-like_RNaseH_N"/>
    <property type="match status" value="1"/>
</dbReference>
<evidence type="ECO:0000313" key="5">
    <source>
        <dbReference type="EMBL" id="CAB3988092.1"/>
    </source>
</evidence>
<feature type="domain" description="Transposable element P transposase-like RNase H" evidence="1">
    <location>
        <begin position="6"/>
        <end position="105"/>
    </location>
</feature>
<feature type="domain" description="DNA transposase THAP9 C-terminal" evidence="4">
    <location>
        <begin position="344"/>
        <end position="485"/>
    </location>
</feature>
<evidence type="ECO:0000259" key="4">
    <source>
        <dbReference type="Pfam" id="PF22824"/>
    </source>
</evidence>
<dbReference type="InterPro" id="IPR055035">
    <property type="entry name" value="THAP9_C"/>
</dbReference>
<keyword evidence="6" id="KW-1185">Reference proteome</keyword>
<proteinExistence type="predicted"/>
<dbReference type="Proteomes" id="UP001152795">
    <property type="component" value="Unassembled WGS sequence"/>
</dbReference>
<feature type="domain" description="Transposable element P transposase-like RNase H C-terminal" evidence="3">
    <location>
        <begin position="249"/>
        <end position="270"/>
    </location>
</feature>
<reference evidence="5" key="1">
    <citation type="submission" date="2020-04" db="EMBL/GenBank/DDBJ databases">
        <authorList>
            <person name="Alioto T."/>
            <person name="Alioto T."/>
            <person name="Gomez Garrido J."/>
        </authorList>
    </citation>
    <scope>NUCLEOTIDE SEQUENCE</scope>
    <source>
        <strain evidence="5">A484AB</strain>
    </source>
</reference>
<dbReference type="Pfam" id="PF21788">
    <property type="entry name" value="TNP-like_GBD"/>
    <property type="match status" value="1"/>
</dbReference>
<evidence type="ECO:0000259" key="1">
    <source>
        <dbReference type="Pfam" id="PF21787"/>
    </source>
</evidence>
<comment type="caution">
    <text evidence="5">The sequence shown here is derived from an EMBL/GenBank/DDBJ whole genome shotgun (WGS) entry which is preliminary data.</text>
</comment>
<dbReference type="PANTHER" id="PTHR47577">
    <property type="entry name" value="THAP DOMAIN-CONTAINING PROTEIN 6"/>
    <property type="match status" value="1"/>
</dbReference>
<dbReference type="OrthoDB" id="7312725at2759"/>
<dbReference type="InterPro" id="IPR048366">
    <property type="entry name" value="TNP-like_GBD"/>
</dbReference>
<dbReference type="AlphaFoldDB" id="A0A7D9DM62"/>
<name>A0A7D9DM62_PARCT</name>
<dbReference type="InterPro" id="IPR048365">
    <property type="entry name" value="TNP-like_RNaseH_N"/>
</dbReference>
<dbReference type="PANTHER" id="PTHR47577:SF2">
    <property type="entry name" value="THAP DOMAIN CONTAINING 9"/>
    <property type="match status" value="1"/>
</dbReference>